<dbReference type="AlphaFoldDB" id="A0A2N8SRH2"/>
<keyword evidence="2" id="KW-0662">Pyridine nucleotide biosynthesis</keyword>
<evidence type="ECO:0000256" key="8">
    <source>
        <dbReference type="ARBA" id="ARBA00072277"/>
    </source>
</evidence>
<comment type="pathway">
    <text evidence="5">Cofactor biosynthesis; nicotinate biosynthesis; nicotinate from nicotinamide: step 1/1.</text>
</comment>
<dbReference type="NCBIfam" id="NF008623">
    <property type="entry name" value="PRK11609.1"/>
    <property type="match status" value="1"/>
</dbReference>
<evidence type="ECO:0000256" key="3">
    <source>
        <dbReference type="ARBA" id="ARBA00022723"/>
    </source>
</evidence>
<evidence type="ECO:0000256" key="6">
    <source>
        <dbReference type="ARBA" id="ARBA00039017"/>
    </source>
</evidence>
<dbReference type="PANTHER" id="PTHR11080">
    <property type="entry name" value="PYRAZINAMIDASE/NICOTINAMIDASE"/>
    <property type="match status" value="1"/>
</dbReference>
<gene>
    <name evidence="10" type="ORF">CXK94_21375</name>
</gene>
<reference evidence="10 11" key="1">
    <citation type="submission" date="2018-01" db="EMBL/GenBank/DDBJ databases">
        <title>Denitrification phenotypes of diverse strains of Pseudomonas stutzeri.</title>
        <authorList>
            <person name="Milligan D.A."/>
            <person name="Bergaust L."/>
            <person name="Bakken L.R."/>
            <person name="Frostegard A."/>
        </authorList>
    </citation>
    <scope>NUCLEOTIDE SEQUENCE [LARGE SCALE GENOMIC DNA]</scope>
    <source>
        <strain evidence="10 11">24a75</strain>
    </source>
</reference>
<dbReference type="GO" id="GO:0008936">
    <property type="term" value="F:nicotinamidase activity"/>
    <property type="evidence" value="ECO:0007669"/>
    <property type="project" value="UniProtKB-EC"/>
</dbReference>
<evidence type="ECO:0000256" key="1">
    <source>
        <dbReference type="ARBA" id="ARBA00006336"/>
    </source>
</evidence>
<sequence length="205" mass="22570">MYLPDANERDLLLIIDVQNDFCSGGALAVPHGEAVIEPINRLCERFAHVVLTQDWHPANHHSFASSHAGRSPFEQIEAPYGLQTLWPDHCVQGSVGAELHPQLRATHAELLLRKGYRASIDSYSAFYENDRATPTGLSGYLRERGFERLFLCGLALDYCVLYSALDARREGFAVTVLKDACRGLDVQGSVATALTQMAAAGVELR</sequence>
<evidence type="ECO:0000313" key="11">
    <source>
        <dbReference type="Proteomes" id="UP000236023"/>
    </source>
</evidence>
<evidence type="ECO:0000256" key="4">
    <source>
        <dbReference type="ARBA" id="ARBA00022801"/>
    </source>
</evidence>
<feature type="domain" description="Isochorismatase-like" evidence="9">
    <location>
        <begin position="11"/>
        <end position="203"/>
    </location>
</feature>
<evidence type="ECO:0000313" key="10">
    <source>
        <dbReference type="EMBL" id="PNG05075.1"/>
    </source>
</evidence>
<dbReference type="InterPro" id="IPR000868">
    <property type="entry name" value="Isochorismatase-like_dom"/>
</dbReference>
<comment type="caution">
    <text evidence="10">The sequence shown here is derived from an EMBL/GenBank/DDBJ whole genome shotgun (WGS) entry which is preliminary data.</text>
</comment>
<name>A0A2N8SRH2_STUST</name>
<dbReference type="InterPro" id="IPR036380">
    <property type="entry name" value="Isochorismatase-like_sf"/>
</dbReference>
<dbReference type="GO" id="GO:0046872">
    <property type="term" value="F:metal ion binding"/>
    <property type="evidence" value="ECO:0007669"/>
    <property type="project" value="UniProtKB-KW"/>
</dbReference>
<keyword evidence="4" id="KW-0378">Hydrolase</keyword>
<dbReference type="RefSeq" id="WP_102895797.1">
    <property type="nucleotide sequence ID" value="NZ_JAMOHU010000064.1"/>
</dbReference>
<dbReference type="GO" id="GO:0019363">
    <property type="term" value="P:pyridine nucleotide biosynthetic process"/>
    <property type="evidence" value="ECO:0007669"/>
    <property type="project" value="UniProtKB-KW"/>
</dbReference>
<dbReference type="EC" id="3.5.1.19" evidence="6"/>
<comment type="similarity">
    <text evidence="1">Belongs to the isochorismatase family.</text>
</comment>
<dbReference type="FunFam" id="3.40.50.850:FF:000006">
    <property type="entry name" value="Bifunctional pyrazinamidase/nicotinamidase"/>
    <property type="match status" value="1"/>
</dbReference>
<dbReference type="Proteomes" id="UP000236023">
    <property type="component" value="Unassembled WGS sequence"/>
</dbReference>
<dbReference type="Gene3D" id="3.40.50.850">
    <property type="entry name" value="Isochorismatase-like"/>
    <property type="match status" value="1"/>
</dbReference>
<evidence type="ECO:0000256" key="7">
    <source>
        <dbReference type="ARBA" id="ARBA00043224"/>
    </source>
</evidence>
<evidence type="ECO:0000256" key="5">
    <source>
        <dbReference type="ARBA" id="ARBA00037900"/>
    </source>
</evidence>
<dbReference type="CDD" id="cd01011">
    <property type="entry name" value="nicotinamidase"/>
    <property type="match status" value="1"/>
</dbReference>
<dbReference type="SUPFAM" id="SSF52499">
    <property type="entry name" value="Isochorismatase-like hydrolases"/>
    <property type="match status" value="1"/>
</dbReference>
<keyword evidence="3" id="KW-0479">Metal-binding</keyword>
<accession>A0A2N8SRH2</accession>
<dbReference type="EMBL" id="POUT01000020">
    <property type="protein sequence ID" value="PNG05075.1"/>
    <property type="molecule type" value="Genomic_DNA"/>
</dbReference>
<proteinExistence type="inferred from homology"/>
<evidence type="ECO:0000256" key="2">
    <source>
        <dbReference type="ARBA" id="ARBA00022642"/>
    </source>
</evidence>
<dbReference type="Pfam" id="PF00857">
    <property type="entry name" value="Isochorismatase"/>
    <property type="match status" value="1"/>
</dbReference>
<organism evidence="10 11">
    <name type="scientific">Stutzerimonas stutzeri</name>
    <name type="common">Pseudomonas stutzeri</name>
    <dbReference type="NCBI Taxonomy" id="316"/>
    <lineage>
        <taxon>Bacteria</taxon>
        <taxon>Pseudomonadati</taxon>
        <taxon>Pseudomonadota</taxon>
        <taxon>Gammaproteobacteria</taxon>
        <taxon>Pseudomonadales</taxon>
        <taxon>Pseudomonadaceae</taxon>
        <taxon>Stutzerimonas</taxon>
    </lineage>
</organism>
<protein>
    <recommendedName>
        <fullName evidence="8">Nicotinamidase</fullName>
        <ecNumber evidence="6">3.5.1.19</ecNumber>
    </recommendedName>
    <alternativeName>
        <fullName evidence="7">Nicotinamide deamidase</fullName>
    </alternativeName>
</protein>
<evidence type="ECO:0000259" key="9">
    <source>
        <dbReference type="Pfam" id="PF00857"/>
    </source>
</evidence>
<dbReference type="PANTHER" id="PTHR11080:SF2">
    <property type="entry name" value="LD05707P"/>
    <property type="match status" value="1"/>
</dbReference>
<dbReference type="InterPro" id="IPR052347">
    <property type="entry name" value="Isochorismatase_Nicotinamidase"/>
</dbReference>